<keyword evidence="3" id="KW-0813">Transport</keyword>
<dbReference type="GO" id="GO:0099095">
    <property type="term" value="F:ligand-gated monoatomic anion channel activity"/>
    <property type="evidence" value="ECO:0007669"/>
    <property type="project" value="UniProtKB-ARBA"/>
</dbReference>
<dbReference type="Pfam" id="PF02931">
    <property type="entry name" value="Neur_chan_LBD"/>
    <property type="match status" value="1"/>
</dbReference>
<dbReference type="PANTHER" id="PTHR18945">
    <property type="entry name" value="NEUROTRANSMITTER GATED ION CHANNEL"/>
    <property type="match status" value="1"/>
</dbReference>
<dbReference type="EMBL" id="JAPWDV010000002">
    <property type="protein sequence ID" value="KAJ6220023.1"/>
    <property type="molecule type" value="Genomic_DNA"/>
</dbReference>
<dbReference type="InterPro" id="IPR006028">
    <property type="entry name" value="GABAA/Glycine_rcpt"/>
</dbReference>
<proteinExistence type="predicted"/>
<dbReference type="GO" id="GO:0005886">
    <property type="term" value="C:plasma membrane"/>
    <property type="evidence" value="ECO:0007669"/>
    <property type="project" value="UniProtKB-SubCell"/>
</dbReference>
<dbReference type="InterPro" id="IPR038050">
    <property type="entry name" value="Neuro_actylchol_rec"/>
</dbReference>
<comment type="caution">
    <text evidence="14">The sequence shown here is derived from an EMBL/GenBank/DDBJ whole genome shotgun (WGS) entry which is preliminary data.</text>
</comment>
<dbReference type="InterPro" id="IPR006201">
    <property type="entry name" value="Neur_channel"/>
</dbReference>
<feature type="transmembrane region" description="Helical" evidence="11">
    <location>
        <begin position="243"/>
        <end position="263"/>
    </location>
</feature>
<keyword evidence="6" id="KW-0732">Signal</keyword>
<evidence type="ECO:0000256" key="10">
    <source>
        <dbReference type="ARBA" id="ARBA00023303"/>
    </source>
</evidence>
<gene>
    <name evidence="14" type="ORF">RDWZM_005835</name>
</gene>
<reference evidence="14" key="1">
    <citation type="submission" date="2022-12" db="EMBL/GenBank/DDBJ databases">
        <title>Genome assemblies of Blomia tropicalis.</title>
        <authorList>
            <person name="Cui Y."/>
        </authorList>
    </citation>
    <scope>NUCLEOTIDE SEQUENCE</scope>
    <source>
        <tissue evidence="14">Adult mites</tissue>
    </source>
</reference>
<evidence type="ECO:0000256" key="8">
    <source>
        <dbReference type="ARBA" id="ARBA00023065"/>
    </source>
</evidence>
<feature type="transmembrane region" description="Helical" evidence="11">
    <location>
        <begin position="443"/>
        <end position="460"/>
    </location>
</feature>
<feature type="domain" description="Neurotransmitter-gated ion-channel transmembrane" evidence="13">
    <location>
        <begin position="247"/>
        <end position="457"/>
    </location>
</feature>
<feature type="transmembrane region" description="Helical" evidence="11">
    <location>
        <begin position="304"/>
        <end position="327"/>
    </location>
</feature>
<dbReference type="InterPro" id="IPR036734">
    <property type="entry name" value="Neur_chan_lig-bd_sf"/>
</dbReference>
<keyword evidence="9 11" id="KW-0472">Membrane</keyword>
<keyword evidence="10" id="KW-0407">Ion channel</keyword>
<keyword evidence="15" id="KW-1185">Reference proteome</keyword>
<dbReference type="Gene3D" id="1.20.58.390">
    <property type="entry name" value="Neurotransmitter-gated ion-channel transmembrane domain"/>
    <property type="match status" value="1"/>
</dbReference>
<dbReference type="CDD" id="cd19049">
    <property type="entry name" value="LGIC_TM_anion"/>
    <property type="match status" value="1"/>
</dbReference>
<dbReference type="Gene3D" id="2.70.170.10">
    <property type="entry name" value="Neurotransmitter-gated ion-channel ligand-binding domain"/>
    <property type="match status" value="1"/>
</dbReference>
<feature type="domain" description="Neurotransmitter-gated ion-channel ligand-binding" evidence="12">
    <location>
        <begin position="49"/>
        <end position="170"/>
    </location>
</feature>
<evidence type="ECO:0000259" key="13">
    <source>
        <dbReference type="Pfam" id="PF02932"/>
    </source>
</evidence>
<evidence type="ECO:0000256" key="11">
    <source>
        <dbReference type="SAM" id="Phobius"/>
    </source>
</evidence>
<dbReference type="SUPFAM" id="SSF63712">
    <property type="entry name" value="Nicotinic receptor ligand binding domain-like"/>
    <property type="match status" value="1"/>
</dbReference>
<evidence type="ECO:0000259" key="12">
    <source>
        <dbReference type="Pfam" id="PF02931"/>
    </source>
</evidence>
<organism evidence="14 15">
    <name type="scientific">Blomia tropicalis</name>
    <name type="common">Mite</name>
    <dbReference type="NCBI Taxonomy" id="40697"/>
    <lineage>
        <taxon>Eukaryota</taxon>
        <taxon>Metazoa</taxon>
        <taxon>Ecdysozoa</taxon>
        <taxon>Arthropoda</taxon>
        <taxon>Chelicerata</taxon>
        <taxon>Arachnida</taxon>
        <taxon>Acari</taxon>
        <taxon>Acariformes</taxon>
        <taxon>Sarcoptiformes</taxon>
        <taxon>Astigmata</taxon>
        <taxon>Glycyphagoidea</taxon>
        <taxon>Echimyopodidae</taxon>
        <taxon>Blomia</taxon>
    </lineage>
</organism>
<evidence type="ECO:0000256" key="7">
    <source>
        <dbReference type="ARBA" id="ARBA00022989"/>
    </source>
</evidence>
<evidence type="ECO:0000256" key="3">
    <source>
        <dbReference type="ARBA" id="ARBA00022448"/>
    </source>
</evidence>
<keyword evidence="5 11" id="KW-0812">Transmembrane</keyword>
<dbReference type="InterPro" id="IPR006029">
    <property type="entry name" value="Neurotrans-gated_channel_TM"/>
</dbReference>
<dbReference type="Pfam" id="PF02932">
    <property type="entry name" value="Neur_chan_memb"/>
    <property type="match status" value="1"/>
</dbReference>
<evidence type="ECO:0000313" key="15">
    <source>
        <dbReference type="Proteomes" id="UP001142055"/>
    </source>
</evidence>
<dbReference type="AlphaFoldDB" id="A0A9Q0M4S7"/>
<evidence type="ECO:0000256" key="9">
    <source>
        <dbReference type="ARBA" id="ARBA00023136"/>
    </source>
</evidence>
<dbReference type="PRINTS" id="PR00253">
    <property type="entry name" value="GABAARECEPTR"/>
</dbReference>
<evidence type="ECO:0000313" key="14">
    <source>
        <dbReference type="EMBL" id="KAJ6220023.1"/>
    </source>
</evidence>
<dbReference type="GO" id="GO:0004888">
    <property type="term" value="F:transmembrane signaling receptor activity"/>
    <property type="evidence" value="ECO:0007669"/>
    <property type="project" value="InterPro"/>
</dbReference>
<dbReference type="InterPro" id="IPR036719">
    <property type="entry name" value="Neuro-gated_channel_TM_sf"/>
</dbReference>
<keyword evidence="7 11" id="KW-1133">Transmembrane helix</keyword>
<protein>
    <submittedName>
        <fullName evidence="14">Uncharacterized protein</fullName>
    </submittedName>
</protein>
<sequence>MASSVNIKHRISHWSYIITFIIVCASIGLVEGNCIGSQDDIEHYFAKKTNSSYWKWIKPPGPTTEVTVSMQINQIAFHNEAESTIDIQILFEMEWIDNRLKFNGTDCNNMNSSKENFTIEGNEWHLSKIWVPSLRISRNKLPNVLSSRSSTQIIFLRITHEGRIRVRMRQQCRITLVSNTLPSEKLQLTWSKHAKLIVDNNLFIASHSLESCSFSNGQEMVRNETFSTLTVALHLKRQWGHHMLVVFFPSMLIVATSWLSFWVEITSPPARITLCVTTLLAMVTVSKEALHDLPKVPYVKATDLWFAGCTVSIFLTLIEYVIVAYTFRAESLKYKARKKLKRTLSANSLYSNDTTMPSTPLGKLDSASWLTPFESERFSRRFSSNARHLTMPNNGQTPPPRIHFTFSPPESPNISPSAESDISQLLKDTPQEVAESIDRKSRIIFPFMFALFNLIYWSFYI</sequence>
<evidence type="ECO:0000256" key="5">
    <source>
        <dbReference type="ARBA" id="ARBA00022692"/>
    </source>
</evidence>
<evidence type="ECO:0000256" key="2">
    <source>
        <dbReference type="ARBA" id="ARBA00004236"/>
    </source>
</evidence>
<dbReference type="SUPFAM" id="SSF90112">
    <property type="entry name" value="Neurotransmitter-gated ion-channel transmembrane pore"/>
    <property type="match status" value="1"/>
</dbReference>
<accession>A0A9Q0M4S7</accession>
<dbReference type="InterPro" id="IPR006202">
    <property type="entry name" value="Neur_chan_lig-bd"/>
</dbReference>
<keyword evidence="4" id="KW-1003">Cell membrane</keyword>
<comment type="subcellular location">
    <subcellularLocation>
        <location evidence="2">Cell membrane</location>
    </subcellularLocation>
    <subcellularLocation>
        <location evidence="1">Membrane</location>
        <topology evidence="1">Multi-pass membrane protein</topology>
    </subcellularLocation>
</comment>
<feature type="transmembrane region" description="Helical" evidence="11">
    <location>
        <begin position="13"/>
        <end position="30"/>
    </location>
</feature>
<evidence type="ECO:0000256" key="4">
    <source>
        <dbReference type="ARBA" id="ARBA00022475"/>
    </source>
</evidence>
<dbReference type="GO" id="GO:0005230">
    <property type="term" value="F:extracellular ligand-gated monoatomic ion channel activity"/>
    <property type="evidence" value="ECO:0007669"/>
    <property type="project" value="InterPro"/>
</dbReference>
<evidence type="ECO:0000256" key="1">
    <source>
        <dbReference type="ARBA" id="ARBA00004141"/>
    </source>
</evidence>
<evidence type="ECO:0000256" key="6">
    <source>
        <dbReference type="ARBA" id="ARBA00022729"/>
    </source>
</evidence>
<name>A0A9Q0M4S7_BLOTA</name>
<keyword evidence="8" id="KW-0406">Ion transport</keyword>
<dbReference type="GO" id="GO:0005254">
    <property type="term" value="F:chloride channel activity"/>
    <property type="evidence" value="ECO:0007669"/>
    <property type="project" value="UniProtKB-ARBA"/>
</dbReference>
<dbReference type="Proteomes" id="UP001142055">
    <property type="component" value="Chromosome 2"/>
</dbReference>